<comment type="catalytic activity">
    <reaction evidence="12">
        <text>O-phospho-L-serine + H2O = L-serine + phosphate</text>
        <dbReference type="Rhea" id="RHEA:21208"/>
        <dbReference type="ChEBI" id="CHEBI:15377"/>
        <dbReference type="ChEBI" id="CHEBI:33384"/>
        <dbReference type="ChEBI" id="CHEBI:43474"/>
        <dbReference type="ChEBI" id="CHEBI:57524"/>
        <dbReference type="EC" id="3.1.3.3"/>
    </reaction>
</comment>
<evidence type="ECO:0000259" key="16">
    <source>
        <dbReference type="PROSITE" id="PS51671"/>
    </source>
</evidence>
<dbReference type="GO" id="GO:0006564">
    <property type="term" value="P:L-serine biosynthetic process"/>
    <property type="evidence" value="ECO:0007669"/>
    <property type="project" value="UniProtKB-KW"/>
</dbReference>
<keyword evidence="15" id="KW-0732">Signal</keyword>
<evidence type="ECO:0000256" key="15">
    <source>
        <dbReference type="SAM" id="SignalP"/>
    </source>
</evidence>
<evidence type="ECO:0000256" key="10">
    <source>
        <dbReference type="ARBA" id="ARBA00023299"/>
    </source>
</evidence>
<dbReference type="SUPFAM" id="SSF55021">
    <property type="entry name" value="ACT-like"/>
    <property type="match status" value="1"/>
</dbReference>
<sequence length="434" mass="46697">MCGRSLSRVRALPALSGIFGSGMSSGAFAETVLIHFSGHDAPGLTAELTAILARHDVSILDIGQAVVYEAVSLGILIGVPSGGSFVVLKEELVSHANHLGLQARFTNIPQDALQHWLHGLSRSHFIITVLGRAITAQHLSRVSAIIAAHGMNVDRIDRLSGQLSPSASPANACVELAVSGEPSREVSMRADFLAAAHDLCIDIAFQRESIFRRNRRLFAFDMDSTLIQGEVIDELAKIAGVGDRVVQITEAAMRGEIGFDESFTRRVALLQGLRAESVYNLLGTIPLVEGAERLIRTLKLLGYKTAILSGGFTFFARHLQERLGIDYIHSNELEIVDGAVTGRVLPPIVNGARKAELLKQIACREGISLEQVVAVGDGANDIPMLNLAGMGIAFRAKPLVRQNTDHSLSCLGLDGLLYLIGVRDRDLQPDETPV</sequence>
<feature type="chain" id="PRO_5020820378" description="Phosphoserine phosphatase" evidence="15">
    <location>
        <begin position="30"/>
        <end position="434"/>
    </location>
</feature>
<comment type="catalytic activity">
    <reaction evidence="13">
        <text>O-phospho-D-serine + H2O = D-serine + phosphate</text>
        <dbReference type="Rhea" id="RHEA:24873"/>
        <dbReference type="ChEBI" id="CHEBI:15377"/>
        <dbReference type="ChEBI" id="CHEBI:35247"/>
        <dbReference type="ChEBI" id="CHEBI:43474"/>
        <dbReference type="ChEBI" id="CHEBI:58680"/>
        <dbReference type="EC" id="3.1.3.3"/>
    </reaction>
</comment>
<keyword evidence="10" id="KW-0718">Serine biosynthesis</keyword>
<evidence type="ECO:0000256" key="1">
    <source>
        <dbReference type="ARBA" id="ARBA00001946"/>
    </source>
</evidence>
<comment type="caution">
    <text evidence="17">The sequence shown here is derived from an EMBL/GenBank/DDBJ whole genome shotgun (WGS) entry which is preliminary data.</text>
</comment>
<evidence type="ECO:0000313" key="17">
    <source>
        <dbReference type="EMBL" id="TCK75315.1"/>
    </source>
</evidence>
<dbReference type="SFLD" id="SFLDS00003">
    <property type="entry name" value="Haloacid_Dehalogenase"/>
    <property type="match status" value="1"/>
</dbReference>
<dbReference type="GO" id="GO:0000287">
    <property type="term" value="F:magnesium ion binding"/>
    <property type="evidence" value="ECO:0007669"/>
    <property type="project" value="TreeGrafter"/>
</dbReference>
<feature type="signal peptide" evidence="15">
    <location>
        <begin position="1"/>
        <end position="29"/>
    </location>
</feature>
<feature type="active site" description="Proton donor" evidence="14">
    <location>
        <position position="223"/>
    </location>
</feature>
<organism evidence="17 18">
    <name type="scientific">Acidipila rosea</name>
    <dbReference type="NCBI Taxonomy" id="768535"/>
    <lineage>
        <taxon>Bacteria</taxon>
        <taxon>Pseudomonadati</taxon>
        <taxon>Acidobacteriota</taxon>
        <taxon>Terriglobia</taxon>
        <taxon>Terriglobales</taxon>
        <taxon>Acidobacteriaceae</taxon>
        <taxon>Acidipila</taxon>
    </lineage>
</organism>
<name>A0A4R1LAH4_9BACT</name>
<dbReference type="NCBIfam" id="TIGR01488">
    <property type="entry name" value="HAD-SF-IB"/>
    <property type="match status" value="1"/>
</dbReference>
<evidence type="ECO:0000256" key="8">
    <source>
        <dbReference type="ARBA" id="ARBA00022801"/>
    </source>
</evidence>
<dbReference type="InterPro" id="IPR049148">
    <property type="entry name" value="PSP_ACT"/>
</dbReference>
<dbReference type="CDD" id="cd04870">
    <property type="entry name" value="ACT_PSP_1"/>
    <property type="match status" value="1"/>
</dbReference>
<gene>
    <name evidence="17" type="ORF">C7378_0298</name>
</gene>
<comment type="cofactor">
    <cofactor evidence="1">
        <name>Mg(2+)</name>
        <dbReference type="ChEBI" id="CHEBI:18420"/>
    </cofactor>
</comment>
<dbReference type="AlphaFoldDB" id="A0A4R1LAH4"/>
<evidence type="ECO:0000313" key="18">
    <source>
        <dbReference type="Proteomes" id="UP000295210"/>
    </source>
</evidence>
<dbReference type="SFLD" id="SFLDF00029">
    <property type="entry name" value="phosphoserine_phosphatase"/>
    <property type="match status" value="1"/>
</dbReference>
<evidence type="ECO:0000256" key="5">
    <source>
        <dbReference type="ARBA" id="ARBA00015196"/>
    </source>
</evidence>
<dbReference type="CDD" id="cd04871">
    <property type="entry name" value="ACT_PSP_2"/>
    <property type="match status" value="1"/>
</dbReference>
<feature type="active site" description="Nucleophile" evidence="14">
    <location>
        <position position="221"/>
    </location>
</feature>
<keyword evidence="9" id="KW-0460">Magnesium</keyword>
<dbReference type="Pfam" id="PF21086">
    <property type="entry name" value="ACT_PSP_2"/>
    <property type="match status" value="1"/>
</dbReference>
<keyword evidence="7" id="KW-0479">Metal-binding</keyword>
<evidence type="ECO:0000256" key="13">
    <source>
        <dbReference type="ARBA" id="ARBA00048523"/>
    </source>
</evidence>
<evidence type="ECO:0000256" key="4">
    <source>
        <dbReference type="ARBA" id="ARBA00012640"/>
    </source>
</evidence>
<evidence type="ECO:0000256" key="6">
    <source>
        <dbReference type="ARBA" id="ARBA00022605"/>
    </source>
</evidence>
<evidence type="ECO:0000256" key="12">
    <source>
        <dbReference type="ARBA" id="ARBA00048138"/>
    </source>
</evidence>
<dbReference type="InterPro" id="IPR023214">
    <property type="entry name" value="HAD_sf"/>
</dbReference>
<dbReference type="PANTHER" id="PTHR43344:SF2">
    <property type="entry name" value="PHOSPHOSERINE PHOSPHATASE"/>
    <property type="match status" value="1"/>
</dbReference>
<dbReference type="SFLD" id="SFLDG01137">
    <property type="entry name" value="C1.6.1:_Phosphoserine_Phosphat"/>
    <property type="match status" value="1"/>
</dbReference>
<keyword evidence="6" id="KW-0028">Amino-acid biosynthesis</keyword>
<accession>A0A4R1LAH4</accession>
<evidence type="ECO:0000256" key="11">
    <source>
        <dbReference type="ARBA" id="ARBA00031693"/>
    </source>
</evidence>
<dbReference type="Gene3D" id="1.10.150.210">
    <property type="entry name" value="Phosphoserine phosphatase, domain 2"/>
    <property type="match status" value="1"/>
</dbReference>
<feature type="domain" description="ACT" evidence="16">
    <location>
        <begin position="33"/>
        <end position="122"/>
    </location>
</feature>
<dbReference type="PROSITE" id="PS51671">
    <property type="entry name" value="ACT"/>
    <property type="match status" value="1"/>
</dbReference>
<dbReference type="NCBIfam" id="TIGR00338">
    <property type="entry name" value="serB"/>
    <property type="match status" value="1"/>
</dbReference>
<dbReference type="Gene3D" id="3.30.70.260">
    <property type="match status" value="2"/>
</dbReference>
<proteinExistence type="inferred from homology"/>
<dbReference type="Pfam" id="PF13740">
    <property type="entry name" value="ACT_6"/>
    <property type="match status" value="1"/>
</dbReference>
<evidence type="ECO:0000256" key="7">
    <source>
        <dbReference type="ARBA" id="ARBA00022723"/>
    </source>
</evidence>
<dbReference type="SFLD" id="SFLDG01136">
    <property type="entry name" value="C1.6:_Phosphoserine_Phosphatas"/>
    <property type="match status" value="1"/>
</dbReference>
<dbReference type="InterPro" id="IPR045865">
    <property type="entry name" value="ACT-like_dom_sf"/>
</dbReference>
<keyword evidence="8" id="KW-0378">Hydrolase</keyword>
<dbReference type="Pfam" id="PF00702">
    <property type="entry name" value="Hydrolase"/>
    <property type="match status" value="1"/>
</dbReference>
<evidence type="ECO:0000256" key="14">
    <source>
        <dbReference type="PIRSR" id="PIRSR604469-1"/>
    </source>
</evidence>
<dbReference type="SUPFAM" id="SSF56784">
    <property type="entry name" value="HAD-like"/>
    <property type="match status" value="1"/>
</dbReference>
<keyword evidence="18" id="KW-1185">Reference proteome</keyword>
<protein>
    <recommendedName>
        <fullName evidence="5">Phosphoserine phosphatase</fullName>
        <ecNumber evidence="4">3.1.3.3</ecNumber>
    </recommendedName>
    <alternativeName>
        <fullName evidence="11">O-phosphoserine phosphohydrolase</fullName>
    </alternativeName>
</protein>
<evidence type="ECO:0000256" key="3">
    <source>
        <dbReference type="ARBA" id="ARBA00009184"/>
    </source>
</evidence>
<comment type="pathway">
    <text evidence="2">Amino-acid biosynthesis; L-serine biosynthesis; L-serine from 3-phospho-D-glycerate: step 3/3.</text>
</comment>
<dbReference type="InterPro" id="IPR036412">
    <property type="entry name" value="HAD-like_sf"/>
</dbReference>
<evidence type="ECO:0000256" key="2">
    <source>
        <dbReference type="ARBA" id="ARBA00005135"/>
    </source>
</evidence>
<dbReference type="InterPro" id="IPR002912">
    <property type="entry name" value="ACT_dom"/>
</dbReference>
<dbReference type="Proteomes" id="UP000295210">
    <property type="component" value="Unassembled WGS sequence"/>
</dbReference>
<evidence type="ECO:0000256" key="9">
    <source>
        <dbReference type="ARBA" id="ARBA00022842"/>
    </source>
</evidence>
<dbReference type="PANTHER" id="PTHR43344">
    <property type="entry name" value="PHOSPHOSERINE PHOSPHATASE"/>
    <property type="match status" value="1"/>
</dbReference>
<dbReference type="GO" id="GO:0036424">
    <property type="term" value="F:L-phosphoserine phosphatase activity"/>
    <property type="evidence" value="ECO:0007669"/>
    <property type="project" value="InterPro"/>
</dbReference>
<dbReference type="EC" id="3.1.3.3" evidence="4"/>
<comment type="similarity">
    <text evidence="3">Belongs to the HAD-like hydrolase superfamily. SerB family.</text>
</comment>
<reference evidence="17 18" key="1">
    <citation type="submission" date="2019-03" db="EMBL/GenBank/DDBJ databases">
        <title>Genomic Encyclopedia of Type Strains, Phase IV (KMG-IV): sequencing the most valuable type-strain genomes for metagenomic binning, comparative biology and taxonomic classification.</title>
        <authorList>
            <person name="Goeker M."/>
        </authorList>
    </citation>
    <scope>NUCLEOTIDE SEQUENCE [LARGE SCALE GENOMIC DNA]</scope>
    <source>
        <strain evidence="17 18">DSM 103428</strain>
    </source>
</reference>
<dbReference type="InterPro" id="IPR050582">
    <property type="entry name" value="HAD-like_SerB"/>
</dbReference>
<dbReference type="EMBL" id="SMGK01000001">
    <property type="protein sequence ID" value="TCK75315.1"/>
    <property type="molecule type" value="Genomic_DNA"/>
</dbReference>
<dbReference type="InterPro" id="IPR004469">
    <property type="entry name" value="PSP"/>
</dbReference>
<dbReference type="CDD" id="cd07500">
    <property type="entry name" value="HAD_PSP"/>
    <property type="match status" value="1"/>
</dbReference>
<dbReference type="Gene3D" id="3.40.50.1000">
    <property type="entry name" value="HAD superfamily/HAD-like"/>
    <property type="match status" value="1"/>
</dbReference>
<dbReference type="GO" id="GO:0005737">
    <property type="term" value="C:cytoplasm"/>
    <property type="evidence" value="ECO:0007669"/>
    <property type="project" value="TreeGrafter"/>
</dbReference>
<dbReference type="UniPathway" id="UPA00135">
    <property type="reaction ID" value="UER00198"/>
</dbReference>